<protein>
    <submittedName>
        <fullName evidence="2">Excisionase family DNA binding protein</fullName>
    </submittedName>
</protein>
<dbReference type="InterPro" id="IPR009061">
    <property type="entry name" value="DNA-bd_dom_put_sf"/>
</dbReference>
<keyword evidence="3" id="KW-1185">Reference proteome</keyword>
<dbReference type="Proteomes" id="UP001226577">
    <property type="component" value="Unassembled WGS sequence"/>
</dbReference>
<sequence length="112" mass="12187">MPATPPPCTTTHCEDDELTVPEAARRLKRHPQTVREYIHAGMLPAHRVGTGKRSEFRVYASDLALVVHPVEPTGAAVPAPDDPSALADLLVSSWPTLSDERRRELGQLISAS</sequence>
<reference evidence="2 3" key="1">
    <citation type="submission" date="2023-07" db="EMBL/GenBank/DDBJ databases">
        <title>Sorghum-associated microbial communities from plants grown in Nebraska, USA.</title>
        <authorList>
            <person name="Schachtman D."/>
        </authorList>
    </citation>
    <scope>NUCLEOTIDE SEQUENCE [LARGE SCALE GENOMIC DNA]</scope>
    <source>
        <strain evidence="2 3">CC222</strain>
    </source>
</reference>
<dbReference type="NCBIfam" id="TIGR01764">
    <property type="entry name" value="excise"/>
    <property type="match status" value="1"/>
</dbReference>
<dbReference type="InterPro" id="IPR041657">
    <property type="entry name" value="HTH_17"/>
</dbReference>
<accession>A0ABT9S2E9</accession>
<gene>
    <name evidence="2" type="ORF">J2X98_004283</name>
</gene>
<evidence type="ECO:0000259" key="1">
    <source>
        <dbReference type="Pfam" id="PF12728"/>
    </source>
</evidence>
<dbReference type="RefSeq" id="WP_307312134.1">
    <property type="nucleotide sequence ID" value="NZ_JAUSRE010000033.1"/>
</dbReference>
<evidence type="ECO:0000313" key="2">
    <source>
        <dbReference type="EMBL" id="MDP9890669.1"/>
    </source>
</evidence>
<organism evidence="2 3">
    <name type="scientific">Pseudarthrobacter enclensis</name>
    <dbReference type="NCBI Taxonomy" id="993070"/>
    <lineage>
        <taxon>Bacteria</taxon>
        <taxon>Bacillati</taxon>
        <taxon>Actinomycetota</taxon>
        <taxon>Actinomycetes</taxon>
        <taxon>Micrococcales</taxon>
        <taxon>Micrococcaceae</taxon>
        <taxon>Pseudarthrobacter</taxon>
    </lineage>
</organism>
<feature type="domain" description="Helix-turn-helix" evidence="1">
    <location>
        <begin position="18"/>
        <end position="63"/>
    </location>
</feature>
<dbReference type="InterPro" id="IPR010093">
    <property type="entry name" value="SinI_DNA-bd"/>
</dbReference>
<dbReference type="EMBL" id="JAUSRE010000033">
    <property type="protein sequence ID" value="MDP9890669.1"/>
    <property type="molecule type" value="Genomic_DNA"/>
</dbReference>
<dbReference type="Pfam" id="PF12728">
    <property type="entry name" value="HTH_17"/>
    <property type="match status" value="1"/>
</dbReference>
<dbReference type="SUPFAM" id="SSF46955">
    <property type="entry name" value="Putative DNA-binding domain"/>
    <property type="match status" value="1"/>
</dbReference>
<name>A0ABT9S2E9_9MICC</name>
<proteinExistence type="predicted"/>
<evidence type="ECO:0000313" key="3">
    <source>
        <dbReference type="Proteomes" id="UP001226577"/>
    </source>
</evidence>
<comment type="caution">
    <text evidence="2">The sequence shown here is derived from an EMBL/GenBank/DDBJ whole genome shotgun (WGS) entry which is preliminary data.</text>
</comment>